<evidence type="ECO:0000256" key="1">
    <source>
        <dbReference type="ARBA" id="ARBA00022842"/>
    </source>
</evidence>
<dbReference type="RefSeq" id="WP_075625337.1">
    <property type="nucleotide sequence ID" value="NZ_FOAM01000036.1"/>
</dbReference>
<reference evidence="3 4" key="1">
    <citation type="submission" date="2016-09" db="EMBL/GenBank/DDBJ databases">
        <title>Rhizobium sp. nov., a novel species isolated from the rice rhizosphere.</title>
        <authorList>
            <person name="Zhao J."/>
            <person name="Zhang X."/>
        </authorList>
    </citation>
    <scope>NUCLEOTIDE SEQUENCE [LARGE SCALE GENOMIC DNA]</scope>
    <source>
        <strain evidence="3 4">1.7048</strain>
    </source>
</reference>
<dbReference type="Gene3D" id="3.90.550.10">
    <property type="entry name" value="Spore Coat Polysaccharide Biosynthesis Protein SpsA, Chain A"/>
    <property type="match status" value="1"/>
</dbReference>
<dbReference type="OrthoDB" id="9779263at2"/>
<gene>
    <name evidence="3" type="ORF">BJF93_22000</name>
</gene>
<evidence type="ECO:0000313" key="3">
    <source>
        <dbReference type="EMBL" id="OLP62719.1"/>
    </source>
</evidence>
<dbReference type="CDD" id="cd04182">
    <property type="entry name" value="GT_2_like_f"/>
    <property type="match status" value="1"/>
</dbReference>
<dbReference type="GO" id="GO:0016779">
    <property type="term" value="F:nucleotidyltransferase activity"/>
    <property type="evidence" value="ECO:0007669"/>
    <property type="project" value="UniProtKB-ARBA"/>
</dbReference>
<name>A0A1Q9B3T4_9HYPH</name>
<organism evidence="3 4">
    <name type="scientific">Xaviernesmea oryzae</name>
    <dbReference type="NCBI Taxonomy" id="464029"/>
    <lineage>
        <taxon>Bacteria</taxon>
        <taxon>Pseudomonadati</taxon>
        <taxon>Pseudomonadota</taxon>
        <taxon>Alphaproteobacteria</taxon>
        <taxon>Hyphomicrobiales</taxon>
        <taxon>Rhizobiaceae</taxon>
        <taxon>Rhizobium/Agrobacterium group</taxon>
        <taxon>Xaviernesmea</taxon>
    </lineage>
</organism>
<comment type="caution">
    <text evidence="3">The sequence shown here is derived from an EMBL/GenBank/DDBJ whole genome shotgun (WGS) entry which is preliminary data.</text>
</comment>
<dbReference type="PANTHER" id="PTHR43777:SF1">
    <property type="entry name" value="MOLYBDENUM COFACTOR CYTIDYLYLTRANSFERASE"/>
    <property type="match status" value="1"/>
</dbReference>
<dbReference type="InterPro" id="IPR025877">
    <property type="entry name" value="MobA-like_NTP_Trfase"/>
</dbReference>
<sequence length="216" mass="22405">MTDQPDTDAETADEAPALRVEILILAAGSARRMRGSHKLLALFDGVPLIRRTADIALSSRAAGVTVVTGHRRDAVHAALTGLTLRLIDNPHYHEGMGTSLACGVSALDTADPDGILVMLADMPQITVTHLDSLLGRFEQAQGAAVVRAASGEKPGNPVILPRPLFPLLTTLAGDEGARRIIAASGMPIIDLDLGPAALFDIDTPEALTEAGGVVSG</sequence>
<evidence type="ECO:0000259" key="2">
    <source>
        <dbReference type="Pfam" id="PF12804"/>
    </source>
</evidence>
<keyword evidence="4" id="KW-1185">Reference proteome</keyword>
<accession>A0A1Q9B3T4</accession>
<dbReference type="Proteomes" id="UP000186364">
    <property type="component" value="Unassembled WGS sequence"/>
</dbReference>
<dbReference type="Pfam" id="PF12804">
    <property type="entry name" value="NTP_transf_3"/>
    <property type="match status" value="1"/>
</dbReference>
<keyword evidence="1" id="KW-0460">Magnesium</keyword>
<dbReference type="EMBL" id="MKIP01000018">
    <property type="protein sequence ID" value="OLP62719.1"/>
    <property type="molecule type" value="Genomic_DNA"/>
</dbReference>
<dbReference type="AlphaFoldDB" id="A0A1Q9B3T4"/>
<dbReference type="InterPro" id="IPR029044">
    <property type="entry name" value="Nucleotide-diphossugar_trans"/>
</dbReference>
<proteinExistence type="predicted"/>
<protein>
    <submittedName>
        <fullName evidence="3">Molybdopterin-guanine dinucleotide biosynthesis protein MobA</fullName>
    </submittedName>
</protein>
<dbReference type="SUPFAM" id="SSF53448">
    <property type="entry name" value="Nucleotide-diphospho-sugar transferases"/>
    <property type="match status" value="1"/>
</dbReference>
<feature type="domain" description="MobA-like NTP transferase" evidence="2">
    <location>
        <begin position="23"/>
        <end position="183"/>
    </location>
</feature>
<dbReference type="PANTHER" id="PTHR43777">
    <property type="entry name" value="MOLYBDENUM COFACTOR CYTIDYLYLTRANSFERASE"/>
    <property type="match status" value="1"/>
</dbReference>
<evidence type="ECO:0000313" key="4">
    <source>
        <dbReference type="Proteomes" id="UP000186364"/>
    </source>
</evidence>